<dbReference type="GO" id="GO:0071555">
    <property type="term" value="P:cell wall organization"/>
    <property type="evidence" value="ECO:0007669"/>
    <property type="project" value="UniProtKB-KW"/>
</dbReference>
<dbReference type="NCBIfam" id="NF008366">
    <property type="entry name" value="PRK11162.1"/>
    <property type="match status" value="1"/>
</dbReference>
<dbReference type="Gene3D" id="2.40.40.10">
    <property type="entry name" value="RlpA-like domain"/>
    <property type="match status" value="1"/>
</dbReference>
<evidence type="ECO:0000256" key="2">
    <source>
        <dbReference type="ARBA" id="ARBA00023239"/>
    </source>
</evidence>
<comment type="caution">
    <text evidence="6">The sequence shown here is derived from an EMBL/GenBank/DDBJ whole genome shotgun (WGS) entry which is preliminary data.</text>
</comment>
<dbReference type="Proteomes" id="UP000014012">
    <property type="component" value="Unassembled WGS sequence"/>
</dbReference>
<dbReference type="SMART" id="SM00925">
    <property type="entry name" value="MltA"/>
    <property type="match status" value="1"/>
</dbReference>
<comment type="catalytic activity">
    <reaction evidence="1 4">
        <text>Exolytic cleavage of the (1-&gt;4)-beta-glycosidic linkage between N-acetylmuramic acid (MurNAc) and N-acetylglucosamine (GlcNAc) residues in peptidoglycan, from either the reducing or the non-reducing ends of the peptidoglycan chains, with concomitant formation of a 1,6-anhydrobond in the MurNAc residue.</text>
        <dbReference type="EC" id="4.2.2.n1"/>
    </reaction>
</comment>
<dbReference type="AlphaFoldDB" id="R8AN59"/>
<dbReference type="PATRIC" id="fig|1315976.3.peg.2701"/>
<dbReference type="SUPFAM" id="SSF50685">
    <property type="entry name" value="Barwin-like endoglucanases"/>
    <property type="match status" value="1"/>
</dbReference>
<dbReference type="PIRSF" id="PIRSF019422">
    <property type="entry name" value="MltA"/>
    <property type="match status" value="1"/>
</dbReference>
<organism evidence="6 7">
    <name type="scientific">Plesiomonas shigelloides 302-73</name>
    <dbReference type="NCBI Taxonomy" id="1315976"/>
    <lineage>
        <taxon>Bacteria</taxon>
        <taxon>Pseudomonadati</taxon>
        <taxon>Pseudomonadota</taxon>
        <taxon>Gammaproteobacteria</taxon>
        <taxon>Enterobacterales</taxon>
        <taxon>Enterobacteriaceae</taxon>
        <taxon>Plesiomonas</taxon>
    </lineage>
</organism>
<name>R8AN59_PLESH</name>
<dbReference type="HOGENOM" id="CLU_037751_2_0_6"/>
<dbReference type="EC" id="4.2.2.n1" evidence="4"/>
<evidence type="ECO:0000313" key="6">
    <source>
        <dbReference type="EMBL" id="EON87772.1"/>
    </source>
</evidence>
<dbReference type="GO" id="GO:0008933">
    <property type="term" value="F:peptidoglycan lytic transglycosylase activity"/>
    <property type="evidence" value="ECO:0007669"/>
    <property type="project" value="TreeGrafter"/>
</dbReference>
<accession>R8AN59</accession>
<evidence type="ECO:0000259" key="5">
    <source>
        <dbReference type="SMART" id="SM00925"/>
    </source>
</evidence>
<evidence type="ECO:0000256" key="1">
    <source>
        <dbReference type="ARBA" id="ARBA00001420"/>
    </source>
</evidence>
<dbReference type="InterPro" id="IPR036908">
    <property type="entry name" value="RlpA-like_sf"/>
</dbReference>
<sequence>MRPVFARFTASAEATVARATYSWRPSRSGIGLMACLLLALAGCAPKAPPTDRGQQYKDGEITQPLKPVAQVNSRLLPQNQNEFSQQVENVKFGSPSLHFRQQHTYADIYRWLDAGADPRKLAQFGLQPYLMAGGDNQGNVLFTGYYTPVLQARHKPDAVYRYPLYALPKGNARFTRAEIYNGALQGKGLELAYSASMLDNFMMEVQGSGYVDFGNGEPLAYFGYAGKNGYAYTSIGRVLIDRGEVPREQMSLDAIRKWANIHTPQQVQELFEQNQSYVYFEPRAAAPVVGASGIPLVAKASVAGDKSLIPPGSVLLAEVPLLDGQGRFTGKHEMRLMLALDVGGAVKGNHFDIYHGVGDDAGKEAGFYQHFGRVWVLKSPADGRL</sequence>
<dbReference type="GO" id="GO:0009254">
    <property type="term" value="P:peptidoglycan turnover"/>
    <property type="evidence" value="ECO:0007669"/>
    <property type="project" value="UniProtKB-UniRule"/>
</dbReference>
<evidence type="ECO:0000256" key="3">
    <source>
        <dbReference type="ARBA" id="ARBA00023316"/>
    </source>
</evidence>
<dbReference type="STRING" id="703.SAMEA2665130_02418"/>
<dbReference type="PANTHER" id="PTHR30124">
    <property type="entry name" value="MEMBRANE-BOUND LYTIC MUREIN TRANSGLYCOSYLASE A"/>
    <property type="match status" value="1"/>
</dbReference>
<keyword evidence="3 4" id="KW-0961">Cell wall biogenesis/degradation</keyword>
<dbReference type="GO" id="GO:0019867">
    <property type="term" value="C:outer membrane"/>
    <property type="evidence" value="ECO:0007669"/>
    <property type="project" value="InterPro"/>
</dbReference>
<dbReference type="Pfam" id="PF06725">
    <property type="entry name" value="3D"/>
    <property type="match status" value="1"/>
</dbReference>
<proteinExistence type="predicted"/>
<dbReference type="CDD" id="cd22785">
    <property type="entry name" value="DPBB_MltA-like"/>
    <property type="match status" value="1"/>
</dbReference>
<gene>
    <name evidence="6" type="primary">mltA</name>
    <name evidence="6" type="ORF">PLESHI_14141</name>
</gene>
<dbReference type="InterPro" id="IPR026044">
    <property type="entry name" value="MltA"/>
</dbReference>
<comment type="function">
    <text evidence="4">Murein-degrading enzyme. May play a role in recycling of muropeptides during cell elongation and/or cell division.</text>
</comment>
<dbReference type="GO" id="GO:0004553">
    <property type="term" value="F:hydrolase activity, hydrolyzing O-glycosyl compounds"/>
    <property type="evidence" value="ECO:0007669"/>
    <property type="project" value="InterPro"/>
</dbReference>
<dbReference type="Pfam" id="PF03562">
    <property type="entry name" value="MltA"/>
    <property type="match status" value="2"/>
</dbReference>
<keyword evidence="7" id="KW-1185">Reference proteome</keyword>
<dbReference type="InterPro" id="IPR005300">
    <property type="entry name" value="MltA_B"/>
</dbReference>
<reference evidence="6 7" key="1">
    <citation type="journal article" date="2013" name="Genome Announc.">
        <title>Genome Sequence of Plesiomonas shigelloides Strain 302-73 (Serotype O1).</title>
        <authorList>
            <person name="Pique N."/>
            <person name="Aquilini E."/>
            <person name="Alioto T."/>
            <person name="Minana-Galbis D."/>
            <person name="Tomas J.M."/>
        </authorList>
    </citation>
    <scope>NUCLEOTIDE SEQUENCE [LARGE SCALE GENOMIC DNA]</scope>
    <source>
        <strain evidence="6 7">302-73</strain>
    </source>
</reference>
<dbReference type="InterPro" id="IPR010611">
    <property type="entry name" value="3D_dom"/>
</dbReference>
<dbReference type="PANTHER" id="PTHR30124:SF0">
    <property type="entry name" value="MEMBRANE-BOUND LYTIC MUREIN TRANSGLYCOSYLASE A"/>
    <property type="match status" value="1"/>
</dbReference>
<keyword evidence="2 4" id="KW-0456">Lyase</keyword>
<dbReference type="GO" id="GO:0009253">
    <property type="term" value="P:peptidoglycan catabolic process"/>
    <property type="evidence" value="ECO:0007669"/>
    <property type="project" value="TreeGrafter"/>
</dbReference>
<evidence type="ECO:0000256" key="4">
    <source>
        <dbReference type="PIRNR" id="PIRNR019422"/>
    </source>
</evidence>
<dbReference type="CDD" id="cd14668">
    <property type="entry name" value="mlta_B"/>
    <property type="match status" value="1"/>
</dbReference>
<evidence type="ECO:0000313" key="7">
    <source>
        <dbReference type="Proteomes" id="UP000014012"/>
    </source>
</evidence>
<dbReference type="Gene3D" id="2.40.240.50">
    <property type="entry name" value="Barwin-like endoglucanases"/>
    <property type="match status" value="1"/>
</dbReference>
<dbReference type="EMBL" id="AQQO01000358">
    <property type="protein sequence ID" value="EON87772.1"/>
    <property type="molecule type" value="Genomic_DNA"/>
</dbReference>
<protein>
    <recommendedName>
        <fullName evidence="4">Membrane-bound lytic murein transglycosylase A</fullName>
        <ecNumber evidence="4">4.2.2.n1</ecNumber>
    </recommendedName>
    <alternativeName>
        <fullName evidence="4">Murein hydrolase A</fullName>
    </alternativeName>
</protein>
<feature type="domain" description="Lytic transglycosylase MltA" evidence="5">
    <location>
        <begin position="149"/>
        <end position="281"/>
    </location>
</feature>